<dbReference type="EMBL" id="JBAWTH010000119">
    <property type="protein sequence ID" value="KAL2276269.1"/>
    <property type="molecule type" value="Genomic_DNA"/>
</dbReference>
<dbReference type="Gene3D" id="1.20.1280.140">
    <property type="match status" value="1"/>
</dbReference>
<feature type="signal peptide" evidence="2">
    <location>
        <begin position="1"/>
        <end position="19"/>
    </location>
</feature>
<comment type="caution">
    <text evidence="3">The sequence shown here is derived from an EMBL/GenBank/DDBJ whole genome shotgun (WGS) entry which is preliminary data.</text>
</comment>
<gene>
    <name evidence="3" type="ORF">FJTKL_01032</name>
</gene>
<protein>
    <recommendedName>
        <fullName evidence="5">Cell wall protein</fullName>
    </recommendedName>
</protein>
<evidence type="ECO:0000256" key="2">
    <source>
        <dbReference type="SAM" id="SignalP"/>
    </source>
</evidence>
<dbReference type="PANTHER" id="PTHR38123">
    <property type="entry name" value="CELL WALL SERINE-THREONINE-RICH GALACTOMANNOPROTEIN MP1 (AFU_ORTHOLOGUE AFUA_4G03240)"/>
    <property type="match status" value="1"/>
</dbReference>
<sequence>MLMLTFLLALLSLLIGVSAAHAGHVETVESTPAVLEHLKEVQNQTVEMALVVEKWNGDIIDSIFILAASNTLIKAIEDGTDTAKNLPKDMTTRQCIRVKRATKELLEDIKSSLGTITRSKPLFDHAGLTSTMISKIEDTKEAAENLIAAIVDKLSVGKGIGRRLGKKISAAFDSAIEDFSKEPGRGPGWNDTRSFHATPRPRGVSLLQ</sequence>
<proteinExistence type="predicted"/>
<name>A0ABR4E1I4_9PEZI</name>
<evidence type="ECO:0000256" key="1">
    <source>
        <dbReference type="SAM" id="MobiDB-lite"/>
    </source>
</evidence>
<dbReference type="PANTHER" id="PTHR38123:SF1">
    <property type="entry name" value="HYDROPHOBIC SURFACE BINDING PROTEIN"/>
    <property type="match status" value="1"/>
</dbReference>
<reference evidence="3 4" key="1">
    <citation type="submission" date="2024-03" db="EMBL/GenBank/DDBJ databases">
        <title>A high-quality draft genome sequence of Diaporthe vaccinii, a causative agent of upright dieback and viscid rot disease in cranberry plants.</title>
        <authorList>
            <person name="Sarrasin M."/>
            <person name="Lang B.F."/>
            <person name="Burger G."/>
        </authorList>
    </citation>
    <scope>NUCLEOTIDE SEQUENCE [LARGE SCALE GENOMIC DNA]</scope>
    <source>
        <strain evidence="3 4">IS7</strain>
    </source>
</reference>
<organism evidence="3 4">
    <name type="scientific">Diaporthe vaccinii</name>
    <dbReference type="NCBI Taxonomy" id="105482"/>
    <lineage>
        <taxon>Eukaryota</taxon>
        <taxon>Fungi</taxon>
        <taxon>Dikarya</taxon>
        <taxon>Ascomycota</taxon>
        <taxon>Pezizomycotina</taxon>
        <taxon>Sordariomycetes</taxon>
        <taxon>Sordariomycetidae</taxon>
        <taxon>Diaporthales</taxon>
        <taxon>Diaporthaceae</taxon>
        <taxon>Diaporthe</taxon>
        <taxon>Diaporthe eres species complex</taxon>
    </lineage>
</organism>
<accession>A0ABR4E1I4</accession>
<keyword evidence="4" id="KW-1185">Reference proteome</keyword>
<dbReference type="Proteomes" id="UP001600888">
    <property type="component" value="Unassembled WGS sequence"/>
</dbReference>
<dbReference type="Pfam" id="PF12296">
    <property type="entry name" value="HsbA"/>
    <property type="match status" value="1"/>
</dbReference>
<keyword evidence="2" id="KW-0732">Signal</keyword>
<evidence type="ECO:0000313" key="4">
    <source>
        <dbReference type="Proteomes" id="UP001600888"/>
    </source>
</evidence>
<dbReference type="InterPro" id="IPR021054">
    <property type="entry name" value="Cell_wall_mannoprotein_1"/>
</dbReference>
<feature type="region of interest" description="Disordered" evidence="1">
    <location>
        <begin position="179"/>
        <end position="208"/>
    </location>
</feature>
<feature type="chain" id="PRO_5046388546" description="Cell wall protein" evidence="2">
    <location>
        <begin position="20"/>
        <end position="208"/>
    </location>
</feature>
<evidence type="ECO:0008006" key="5">
    <source>
        <dbReference type="Google" id="ProtNLM"/>
    </source>
</evidence>
<evidence type="ECO:0000313" key="3">
    <source>
        <dbReference type="EMBL" id="KAL2276269.1"/>
    </source>
</evidence>